<keyword evidence="6 14" id="KW-0004">4Fe-4S</keyword>
<dbReference type="PROSITE" id="PS51379">
    <property type="entry name" value="4FE4S_FER_2"/>
    <property type="match status" value="2"/>
</dbReference>
<dbReference type="Gene3D" id="3.40.50.920">
    <property type="match status" value="1"/>
</dbReference>
<organism evidence="17 18">
    <name type="scientific">Clostridium amylolyticum</name>
    <dbReference type="NCBI Taxonomy" id="1121298"/>
    <lineage>
        <taxon>Bacteria</taxon>
        <taxon>Bacillati</taxon>
        <taxon>Bacillota</taxon>
        <taxon>Clostridia</taxon>
        <taxon>Eubacteriales</taxon>
        <taxon>Clostridiaceae</taxon>
        <taxon>Clostridium</taxon>
    </lineage>
</organism>
<dbReference type="InterPro" id="IPR009014">
    <property type="entry name" value="Transketo_C/PFOR_II"/>
</dbReference>
<protein>
    <recommendedName>
        <fullName evidence="4 14">Indolepyruvate oxidoreductase subunit IorA</fullName>
        <shortName evidence="14">IOR</shortName>
        <ecNumber evidence="3 14">1.2.7.8</ecNumber>
    </recommendedName>
    <alternativeName>
        <fullName evidence="12 14">Indolepyruvate ferredoxin oxidoreductase subunit alpha</fullName>
    </alternativeName>
</protein>
<dbReference type="OrthoDB" id="9804603at2"/>
<evidence type="ECO:0000256" key="1">
    <source>
        <dbReference type="ARBA" id="ARBA00002995"/>
    </source>
</evidence>
<dbReference type="SUPFAM" id="SSF52518">
    <property type="entry name" value="Thiamin diphosphate-binding fold (THDP-binding)"/>
    <property type="match status" value="2"/>
</dbReference>
<dbReference type="FunFam" id="3.40.50.970:FF:000039">
    <property type="entry name" value="Indolepyruvate oxidoreductase subunit IorA"/>
    <property type="match status" value="1"/>
</dbReference>
<feature type="binding site" evidence="15">
    <location>
        <position position="538"/>
    </location>
    <ligand>
        <name>[4Fe-4S] cluster</name>
        <dbReference type="ChEBI" id="CHEBI:49883"/>
        <label>1</label>
    </ligand>
</feature>
<dbReference type="CDD" id="cd07034">
    <property type="entry name" value="TPP_PYR_PFOR_IOR-alpha_like"/>
    <property type="match status" value="1"/>
</dbReference>
<evidence type="ECO:0000256" key="2">
    <source>
        <dbReference type="ARBA" id="ARBA00011238"/>
    </source>
</evidence>
<evidence type="ECO:0000256" key="14">
    <source>
        <dbReference type="PIRNR" id="PIRNR006439"/>
    </source>
</evidence>
<dbReference type="Proteomes" id="UP000184080">
    <property type="component" value="Unassembled WGS sequence"/>
</dbReference>
<feature type="binding site" evidence="15">
    <location>
        <position position="576"/>
    </location>
    <ligand>
        <name>[4Fe-4S] cluster</name>
        <dbReference type="ChEBI" id="CHEBI:49883"/>
        <label>1</label>
    </ligand>
</feature>
<dbReference type="NCBIfam" id="TIGR03336">
    <property type="entry name" value="IOR_alpha"/>
    <property type="match status" value="1"/>
</dbReference>
<dbReference type="PANTHER" id="PTHR43710:SF5">
    <property type="entry name" value="INDOLEPYRUVATE FERREDOXIN OXIDOREDUCTASE ALPHA SUBUNIT"/>
    <property type="match status" value="1"/>
</dbReference>
<dbReference type="AlphaFoldDB" id="A0A1M6KMY5"/>
<evidence type="ECO:0000256" key="15">
    <source>
        <dbReference type="PIRSR" id="PIRSR006439-50"/>
    </source>
</evidence>
<feature type="binding site" evidence="15">
    <location>
        <position position="572"/>
    </location>
    <ligand>
        <name>[4Fe-4S] cluster</name>
        <dbReference type="ChEBI" id="CHEBI:49883"/>
        <label>2</label>
    </ligand>
</feature>
<dbReference type="GO" id="GO:0043805">
    <property type="term" value="F:indolepyruvate ferredoxin oxidoreductase activity"/>
    <property type="evidence" value="ECO:0007669"/>
    <property type="project" value="UniProtKB-UniRule"/>
</dbReference>
<dbReference type="GO" id="GO:0051539">
    <property type="term" value="F:4 iron, 4 sulfur cluster binding"/>
    <property type="evidence" value="ECO:0007669"/>
    <property type="project" value="UniProtKB-UniRule"/>
</dbReference>
<evidence type="ECO:0000256" key="9">
    <source>
        <dbReference type="ARBA" id="ARBA00023002"/>
    </source>
</evidence>
<evidence type="ECO:0000256" key="13">
    <source>
        <dbReference type="ARBA" id="ARBA00048332"/>
    </source>
</evidence>
<evidence type="ECO:0000259" key="16">
    <source>
        <dbReference type="PROSITE" id="PS51379"/>
    </source>
</evidence>
<feature type="binding site" evidence="15">
    <location>
        <position position="544"/>
    </location>
    <ligand>
        <name>[4Fe-4S] cluster</name>
        <dbReference type="ChEBI" id="CHEBI:49883"/>
        <label>1</label>
    </ligand>
</feature>
<feature type="binding site" evidence="15">
    <location>
        <position position="569"/>
    </location>
    <ligand>
        <name>[4Fe-4S] cluster</name>
        <dbReference type="ChEBI" id="CHEBI:49883"/>
        <label>2</label>
    </ligand>
</feature>
<accession>A0A1M6KMY5</accession>
<proteinExistence type="predicted"/>
<dbReference type="PANTHER" id="PTHR43710">
    <property type="entry name" value="2-HYDROXYACYL-COA LYASE"/>
    <property type="match status" value="1"/>
</dbReference>
<feature type="binding site" evidence="15">
    <location>
        <position position="566"/>
    </location>
    <ligand>
        <name>[4Fe-4S] cluster</name>
        <dbReference type="ChEBI" id="CHEBI:49883"/>
        <label>2</label>
    </ligand>
</feature>
<evidence type="ECO:0000256" key="8">
    <source>
        <dbReference type="ARBA" id="ARBA00022982"/>
    </source>
</evidence>
<dbReference type="GO" id="GO:0030976">
    <property type="term" value="F:thiamine pyrophosphate binding"/>
    <property type="evidence" value="ECO:0007669"/>
    <property type="project" value="InterPro"/>
</dbReference>
<dbReference type="InterPro" id="IPR017721">
    <property type="entry name" value="IorA"/>
</dbReference>
<dbReference type="InterPro" id="IPR002880">
    <property type="entry name" value="Pyrv_Fd/Flavodoxin_OxRdtase_N"/>
</dbReference>
<comment type="catalytic activity">
    <reaction evidence="13 14">
        <text>indole-3-pyruvate + 2 oxidized [2Fe-2S]-[ferredoxin] + CoA = (indol-3-yl)acetyl-CoA + 2 reduced [2Fe-2S]-[ferredoxin] + CO2 + H(+)</text>
        <dbReference type="Rhea" id="RHEA:12645"/>
        <dbReference type="Rhea" id="RHEA-COMP:10000"/>
        <dbReference type="Rhea" id="RHEA-COMP:10001"/>
        <dbReference type="ChEBI" id="CHEBI:15378"/>
        <dbReference type="ChEBI" id="CHEBI:16526"/>
        <dbReference type="ChEBI" id="CHEBI:17640"/>
        <dbReference type="ChEBI" id="CHEBI:33737"/>
        <dbReference type="ChEBI" id="CHEBI:33738"/>
        <dbReference type="ChEBI" id="CHEBI:57271"/>
        <dbReference type="ChEBI" id="CHEBI:57287"/>
        <dbReference type="EC" id="1.2.7.8"/>
    </reaction>
</comment>
<dbReference type="EMBL" id="FQZO01000006">
    <property type="protein sequence ID" value="SHJ60277.1"/>
    <property type="molecule type" value="Genomic_DNA"/>
</dbReference>
<keyword evidence="17" id="KW-0670">Pyruvate</keyword>
<dbReference type="RefSeq" id="WP_073009500.1">
    <property type="nucleotide sequence ID" value="NZ_FQZO01000006.1"/>
</dbReference>
<dbReference type="InterPro" id="IPR029061">
    <property type="entry name" value="THDP-binding"/>
</dbReference>
<feature type="binding site" evidence="15">
    <location>
        <position position="549"/>
    </location>
    <ligand>
        <name>[4Fe-4S] cluster</name>
        <dbReference type="ChEBI" id="CHEBI:49883"/>
        <label>2</label>
    </ligand>
</feature>
<keyword evidence="18" id="KW-1185">Reference proteome</keyword>
<evidence type="ECO:0000256" key="5">
    <source>
        <dbReference type="ARBA" id="ARBA00022448"/>
    </source>
</evidence>
<evidence type="ECO:0000256" key="12">
    <source>
        <dbReference type="ARBA" id="ARBA00030514"/>
    </source>
</evidence>
<feature type="binding site" evidence="15">
    <location>
        <position position="541"/>
    </location>
    <ligand>
        <name>[4Fe-4S] cluster</name>
        <dbReference type="ChEBI" id="CHEBI:49883"/>
        <label>1</label>
    </ligand>
</feature>
<evidence type="ECO:0000256" key="3">
    <source>
        <dbReference type="ARBA" id="ARBA00012812"/>
    </source>
</evidence>
<keyword evidence="11 14" id="KW-0411">Iron-sulfur</keyword>
<dbReference type="Pfam" id="PF01855">
    <property type="entry name" value="POR_N"/>
    <property type="match status" value="1"/>
</dbReference>
<dbReference type="Pfam" id="PF00037">
    <property type="entry name" value="Fer4"/>
    <property type="match status" value="1"/>
</dbReference>
<feature type="domain" description="4Fe-4S ferredoxin-type" evidence="16">
    <location>
        <begin position="557"/>
        <end position="586"/>
    </location>
</feature>
<name>A0A1M6KMY5_9CLOT</name>
<dbReference type="STRING" id="1121298.SAMN05444401_3424"/>
<evidence type="ECO:0000256" key="4">
    <source>
        <dbReference type="ARBA" id="ARBA00017710"/>
    </source>
</evidence>
<keyword evidence="7 14" id="KW-0479">Metal-binding</keyword>
<dbReference type="EC" id="1.2.7.8" evidence="3 14"/>
<gene>
    <name evidence="17" type="ORF">SAMN05444401_3424</name>
</gene>
<dbReference type="GO" id="GO:0046872">
    <property type="term" value="F:metal ion binding"/>
    <property type="evidence" value="ECO:0007669"/>
    <property type="project" value="UniProtKB-UniRule"/>
</dbReference>
<feature type="domain" description="4Fe-4S ferredoxin-type" evidence="16">
    <location>
        <begin position="529"/>
        <end position="550"/>
    </location>
</feature>
<sequence length="586" mass="64379">MKVIMSGNEACARGAYEAGCTIASAYPGTPSTEILENFSKYEGVYGEWAPNEKVAFEVASGASIGGARSLTAMKHVGLNVAADPLFTMAYEGVNGGFVVITADDPGMHSSQNEQDNRLYAPHAKVAMVEPSNSQECREFFIKAFEISEKFDTLVLFRLTTRVSHSKGIVELGEKIPVDIKDYVKDTKKYIMIPANARAKHVEVEKRLMDLQEYSNSCSMNKIEMGKEDIGIITSGISYEYCREVFGDSVSYLKLGFTHPLPDKLIREFASKVKKLIVVEENESYIENYVKSLGIKCSGKDILPICGELNPSIIRKAIKEEEFTSNLKYEGVLPNRPPVLCAGCPHRGIFYAVSKHKDIIATGDIGCYTLGMMPPINVTDTVICMGASVSAGIGLSKARKISGDKRKIFAFIGDSTFFHSGITGLINSIYNQEPIVTCILDNRTTAMTGHNENPGTGFTLQGKEAPILDIEKIVLSLGVKEENLRVIDPYNIAETEEAVKEAKLSTEPFVIITKQPCALKKEVLKLRENSKCRINKEACKRCKACLRTGCPALSYKNNTVFIDESQCNGCGICKQVCKFNAIEKVGQ</sequence>
<evidence type="ECO:0000256" key="6">
    <source>
        <dbReference type="ARBA" id="ARBA00022485"/>
    </source>
</evidence>
<evidence type="ECO:0000256" key="7">
    <source>
        <dbReference type="ARBA" id="ARBA00022723"/>
    </source>
</evidence>
<dbReference type="InterPro" id="IPR045025">
    <property type="entry name" value="HACL1-like"/>
</dbReference>
<dbReference type="CDD" id="cd02008">
    <property type="entry name" value="TPP_IOR_alpha"/>
    <property type="match status" value="1"/>
</dbReference>
<keyword evidence="8 14" id="KW-0249">Electron transport</keyword>
<dbReference type="Gene3D" id="3.30.70.20">
    <property type="match status" value="1"/>
</dbReference>
<keyword evidence="10 14" id="KW-0408">Iron</keyword>
<comment type="cofactor">
    <cofactor evidence="14 15">
        <name>[4Fe-4S] cluster</name>
        <dbReference type="ChEBI" id="CHEBI:49883"/>
    </cofactor>
    <text evidence="14 15">Binds 2 [4Fe-4S] clusters. In this family the first cluster has a non-standard and varying [4Fe-4S] binding motif CX(2)CX(2)CX(4-5)CP.</text>
</comment>
<dbReference type="PIRSF" id="PIRSF006439">
    <property type="entry name" value="Indolepyruvate_ferr_oxidored"/>
    <property type="match status" value="1"/>
</dbReference>
<keyword evidence="9 14" id="KW-0560">Oxidoreductase</keyword>
<comment type="subunit">
    <text evidence="2">Heterodimer of the IorA and IorB subunits.</text>
</comment>
<keyword evidence="5 14" id="KW-0813">Transport</keyword>
<dbReference type="SUPFAM" id="SSF52922">
    <property type="entry name" value="TK C-terminal domain-like"/>
    <property type="match status" value="1"/>
</dbReference>
<reference evidence="17 18" key="1">
    <citation type="submission" date="2016-11" db="EMBL/GenBank/DDBJ databases">
        <authorList>
            <person name="Jaros S."/>
            <person name="Januszkiewicz K."/>
            <person name="Wedrychowicz H."/>
        </authorList>
    </citation>
    <scope>NUCLEOTIDE SEQUENCE [LARGE SCALE GENOMIC DNA]</scope>
    <source>
        <strain evidence="17 18">DSM 21864</strain>
    </source>
</reference>
<evidence type="ECO:0000313" key="17">
    <source>
        <dbReference type="EMBL" id="SHJ60277.1"/>
    </source>
</evidence>
<dbReference type="Pfam" id="PF02775">
    <property type="entry name" value="TPP_enzyme_C"/>
    <property type="match status" value="1"/>
</dbReference>
<dbReference type="InterPro" id="IPR011766">
    <property type="entry name" value="TPP_enzyme_TPP-bd"/>
</dbReference>
<comment type="function">
    <text evidence="1 14">Catalyzes the ferredoxin-dependent oxidative decarboxylation of arylpyruvates.</text>
</comment>
<dbReference type="InterPro" id="IPR017896">
    <property type="entry name" value="4Fe4S_Fe-S-bd"/>
</dbReference>
<evidence type="ECO:0000256" key="11">
    <source>
        <dbReference type="ARBA" id="ARBA00023014"/>
    </source>
</evidence>
<evidence type="ECO:0000256" key="10">
    <source>
        <dbReference type="ARBA" id="ARBA00023004"/>
    </source>
</evidence>
<dbReference type="Gene3D" id="3.40.50.970">
    <property type="match status" value="2"/>
</dbReference>
<evidence type="ECO:0000313" key="18">
    <source>
        <dbReference type="Proteomes" id="UP000184080"/>
    </source>
</evidence>